<dbReference type="GO" id="GO:0016020">
    <property type="term" value="C:membrane"/>
    <property type="evidence" value="ECO:0007669"/>
    <property type="project" value="UniProtKB-SubCell"/>
</dbReference>
<feature type="transmembrane region" description="Helical" evidence="7">
    <location>
        <begin position="170"/>
        <end position="191"/>
    </location>
</feature>
<evidence type="ECO:0000256" key="5">
    <source>
        <dbReference type="ARBA" id="ARBA00023136"/>
    </source>
</evidence>
<feature type="transmembrane region" description="Helical" evidence="7">
    <location>
        <begin position="225"/>
        <end position="249"/>
    </location>
</feature>
<evidence type="ECO:0000256" key="7">
    <source>
        <dbReference type="SAM" id="Phobius"/>
    </source>
</evidence>
<keyword evidence="9" id="KW-1185">Reference proteome</keyword>
<comment type="caution">
    <text evidence="8">The sequence shown here is derived from an EMBL/GenBank/DDBJ whole genome shotgun (WGS) entry which is preliminary data.</text>
</comment>
<evidence type="ECO:0000256" key="6">
    <source>
        <dbReference type="PIRSR" id="PIRSR604254-1"/>
    </source>
</evidence>
<gene>
    <name evidence="8" type="ORF">NDN08_004151</name>
</gene>
<evidence type="ECO:0000256" key="3">
    <source>
        <dbReference type="ARBA" id="ARBA00022692"/>
    </source>
</evidence>
<name>A0AAV8UHF4_9RHOD</name>
<feature type="transmembrane region" description="Helical" evidence="7">
    <location>
        <begin position="197"/>
        <end position="218"/>
    </location>
</feature>
<feature type="transmembrane region" description="Helical" evidence="7">
    <location>
        <begin position="73"/>
        <end position="93"/>
    </location>
</feature>
<evidence type="ECO:0000313" key="8">
    <source>
        <dbReference type="EMBL" id="KAJ8901949.1"/>
    </source>
</evidence>
<keyword evidence="5 7" id="KW-0472">Membrane</keyword>
<feature type="binding site" evidence="6">
    <location>
        <position position="124"/>
    </location>
    <ligand>
        <name>Zn(2+)</name>
        <dbReference type="ChEBI" id="CHEBI:29105"/>
    </ligand>
</feature>
<dbReference type="Proteomes" id="UP001157974">
    <property type="component" value="Unassembled WGS sequence"/>
</dbReference>
<dbReference type="InterPro" id="IPR004254">
    <property type="entry name" value="AdipoR/HlyIII-related"/>
</dbReference>
<keyword evidence="6" id="KW-0862">Zinc</keyword>
<evidence type="ECO:0000256" key="4">
    <source>
        <dbReference type="ARBA" id="ARBA00022989"/>
    </source>
</evidence>
<dbReference type="GO" id="GO:0038023">
    <property type="term" value="F:signaling receptor activity"/>
    <property type="evidence" value="ECO:0007669"/>
    <property type="project" value="TreeGrafter"/>
</dbReference>
<organism evidence="8 9">
    <name type="scientific">Rhodosorus marinus</name>
    <dbReference type="NCBI Taxonomy" id="101924"/>
    <lineage>
        <taxon>Eukaryota</taxon>
        <taxon>Rhodophyta</taxon>
        <taxon>Stylonematophyceae</taxon>
        <taxon>Stylonematales</taxon>
        <taxon>Stylonemataceae</taxon>
        <taxon>Rhodosorus</taxon>
    </lineage>
</organism>
<evidence type="ECO:0000313" key="9">
    <source>
        <dbReference type="Proteomes" id="UP001157974"/>
    </source>
</evidence>
<protein>
    <submittedName>
        <fullName evidence="8">Uncharacterized protein</fullName>
    </submittedName>
</protein>
<evidence type="ECO:0000256" key="2">
    <source>
        <dbReference type="ARBA" id="ARBA00007018"/>
    </source>
</evidence>
<keyword evidence="3 7" id="KW-0812">Transmembrane</keyword>
<dbReference type="EMBL" id="JAMWBK010000010">
    <property type="protein sequence ID" value="KAJ8901949.1"/>
    <property type="molecule type" value="Genomic_DNA"/>
</dbReference>
<feature type="transmembrane region" description="Helical" evidence="7">
    <location>
        <begin position="269"/>
        <end position="289"/>
    </location>
</feature>
<keyword evidence="6" id="KW-0479">Metal-binding</keyword>
<feature type="transmembrane region" description="Helical" evidence="7">
    <location>
        <begin position="105"/>
        <end position="125"/>
    </location>
</feature>
<feature type="binding site" evidence="6">
    <location>
        <position position="267"/>
    </location>
    <ligand>
        <name>Zn(2+)</name>
        <dbReference type="ChEBI" id="CHEBI:29105"/>
    </ligand>
</feature>
<sequence>MGPDCSSGTTDDEWTANTESEALKLRSWTALSEEEVPSYVRYDCVTHGYRPVGLSWRELVNSAFTVHNELVNFWTHFVPAVLFPCALLVLYALSWSNLEPLDMLCFGIFFCTASYCLFSSAMYHLFICKSEEVCELLTRQDARGILGLTCASYPSMLVSIFRTMPVTRNLYIAMVLIFNVGTSLFVEFSSYKKLVRYRVQVMLFTAKLGIVPAVHFIIVHDDGKLINAFIYGFLKMAAMYTFGIVIYGTQLPERLFPGKVNIVGHSHQWWHVCVFLASASWAQSLWSICSLSMST</sequence>
<dbReference type="GO" id="GO:0046872">
    <property type="term" value="F:metal ion binding"/>
    <property type="evidence" value="ECO:0007669"/>
    <property type="project" value="UniProtKB-KW"/>
</dbReference>
<dbReference type="PANTHER" id="PTHR20855:SF52">
    <property type="entry name" value="ADIPONECTIN RECEPTOR PROTEIN"/>
    <property type="match status" value="1"/>
</dbReference>
<proteinExistence type="inferred from homology"/>
<evidence type="ECO:0000256" key="1">
    <source>
        <dbReference type="ARBA" id="ARBA00004141"/>
    </source>
</evidence>
<dbReference type="PANTHER" id="PTHR20855">
    <property type="entry name" value="ADIPOR/PROGESTIN RECEPTOR-RELATED"/>
    <property type="match status" value="1"/>
</dbReference>
<dbReference type="Pfam" id="PF03006">
    <property type="entry name" value="HlyIII"/>
    <property type="match status" value="1"/>
</dbReference>
<dbReference type="AlphaFoldDB" id="A0AAV8UHF4"/>
<keyword evidence="4 7" id="KW-1133">Transmembrane helix</keyword>
<accession>A0AAV8UHF4</accession>
<reference evidence="8 9" key="1">
    <citation type="journal article" date="2023" name="Nat. Commun.">
        <title>Origin of minicircular mitochondrial genomes in red algae.</title>
        <authorList>
            <person name="Lee Y."/>
            <person name="Cho C.H."/>
            <person name="Lee Y.M."/>
            <person name="Park S.I."/>
            <person name="Yang J.H."/>
            <person name="West J.A."/>
            <person name="Bhattacharya D."/>
            <person name="Yoon H.S."/>
        </authorList>
    </citation>
    <scope>NUCLEOTIDE SEQUENCE [LARGE SCALE GENOMIC DNA]</scope>
    <source>
        <strain evidence="8 9">CCMP1338</strain>
        <tissue evidence="8">Whole cell</tissue>
    </source>
</reference>
<feature type="binding site" evidence="6">
    <location>
        <position position="271"/>
    </location>
    <ligand>
        <name>Zn(2+)</name>
        <dbReference type="ChEBI" id="CHEBI:29105"/>
    </ligand>
</feature>
<comment type="subcellular location">
    <subcellularLocation>
        <location evidence="1">Membrane</location>
        <topology evidence="1">Multi-pass membrane protein</topology>
    </subcellularLocation>
</comment>
<comment type="similarity">
    <text evidence="2">Belongs to the ADIPOR family.</text>
</comment>